<evidence type="ECO:0000313" key="2">
    <source>
        <dbReference type="EMBL" id="KAJ5488822.1"/>
    </source>
</evidence>
<organism evidence="2 3">
    <name type="scientific">Penicillium diatomitis</name>
    <dbReference type="NCBI Taxonomy" id="2819901"/>
    <lineage>
        <taxon>Eukaryota</taxon>
        <taxon>Fungi</taxon>
        <taxon>Dikarya</taxon>
        <taxon>Ascomycota</taxon>
        <taxon>Pezizomycotina</taxon>
        <taxon>Eurotiomycetes</taxon>
        <taxon>Eurotiomycetidae</taxon>
        <taxon>Eurotiales</taxon>
        <taxon>Aspergillaceae</taxon>
        <taxon>Penicillium</taxon>
    </lineage>
</organism>
<feature type="compositionally biased region" description="Polar residues" evidence="1">
    <location>
        <begin position="298"/>
        <end position="317"/>
    </location>
</feature>
<name>A0A9W9XCN8_9EURO</name>
<reference evidence="2" key="1">
    <citation type="submission" date="2022-12" db="EMBL/GenBank/DDBJ databases">
        <authorList>
            <person name="Petersen C."/>
        </authorList>
    </citation>
    <scope>NUCLEOTIDE SEQUENCE</scope>
    <source>
        <strain evidence="2">IBT 30728</strain>
    </source>
</reference>
<reference evidence="2" key="2">
    <citation type="journal article" date="2023" name="IMA Fungus">
        <title>Comparative genomic study of the Penicillium genus elucidates a diverse pangenome and 15 lateral gene transfer events.</title>
        <authorList>
            <person name="Petersen C."/>
            <person name="Sorensen T."/>
            <person name="Nielsen M.R."/>
            <person name="Sondergaard T.E."/>
            <person name="Sorensen J.L."/>
            <person name="Fitzpatrick D.A."/>
            <person name="Frisvad J.C."/>
            <person name="Nielsen K.L."/>
        </authorList>
    </citation>
    <scope>NUCLEOTIDE SEQUENCE</scope>
    <source>
        <strain evidence="2">IBT 30728</strain>
    </source>
</reference>
<comment type="caution">
    <text evidence="2">The sequence shown here is derived from an EMBL/GenBank/DDBJ whole genome shotgun (WGS) entry which is preliminary data.</text>
</comment>
<dbReference type="GeneID" id="81623563"/>
<gene>
    <name evidence="2" type="ORF">N7539_003712</name>
</gene>
<feature type="region of interest" description="Disordered" evidence="1">
    <location>
        <begin position="1"/>
        <end position="32"/>
    </location>
</feature>
<feature type="compositionally biased region" description="Polar residues" evidence="1">
    <location>
        <begin position="335"/>
        <end position="345"/>
    </location>
</feature>
<dbReference type="AlphaFoldDB" id="A0A9W9XCN8"/>
<feature type="compositionally biased region" description="Polar residues" evidence="1">
    <location>
        <begin position="18"/>
        <end position="28"/>
    </location>
</feature>
<evidence type="ECO:0000256" key="1">
    <source>
        <dbReference type="SAM" id="MobiDB-lite"/>
    </source>
</evidence>
<feature type="compositionally biased region" description="Basic and acidic residues" evidence="1">
    <location>
        <begin position="392"/>
        <end position="415"/>
    </location>
</feature>
<accession>A0A9W9XCN8</accession>
<evidence type="ECO:0000313" key="3">
    <source>
        <dbReference type="Proteomes" id="UP001148312"/>
    </source>
</evidence>
<dbReference type="RefSeq" id="XP_056790855.1">
    <property type="nucleotide sequence ID" value="XM_056933314.1"/>
</dbReference>
<dbReference type="EMBL" id="JAPWDQ010000004">
    <property type="protein sequence ID" value="KAJ5488822.1"/>
    <property type="molecule type" value="Genomic_DNA"/>
</dbReference>
<feature type="region of interest" description="Disordered" evidence="1">
    <location>
        <begin position="243"/>
        <end position="424"/>
    </location>
</feature>
<dbReference type="Proteomes" id="UP001148312">
    <property type="component" value="Unassembled WGS sequence"/>
</dbReference>
<feature type="compositionally biased region" description="Low complexity" evidence="1">
    <location>
        <begin position="277"/>
        <end position="294"/>
    </location>
</feature>
<feature type="compositionally biased region" description="Polar residues" evidence="1">
    <location>
        <begin position="367"/>
        <end position="385"/>
    </location>
</feature>
<keyword evidence="3" id="KW-1185">Reference proteome</keyword>
<proteinExistence type="predicted"/>
<sequence length="424" mass="47141">MALDDASPQAGSYPAPSSRASPQETPSLGPNPAMARNFTLRLKSDFVVRPDYFTMAFGFLGRRNWEKLVAYTMMERVENSWLLTGRVLTQDELDAFTAYSTRTLYYRRMGVPIASFLGTAYLYNKTRKDLNLPSNTSPAKVFTSLRNLAKVDKAGFRSMMGASAFKMLFLTTSGAIMSGFIALWTETQGVVQDPRLRGFVEDMRGQKPEDVRQRKIKAASERVRAMRSGEQDIEPYIVQELRQPGAHIERSDTDSYAYDSSPTSTSDEEIPYGTPESSTQTDQQRPSPTTPRRPAWGSGSQAVPSTGSTAEPSTSTDYFLGGPSDDASPTAPEYRNTNPDGSRSGSAWDRLRRQTGSQPSRTPPPQQWGQPKTSPETSTYTSGSETDMYYANKEREQNQAQAEFDRLLEAERRASSESSQGRGW</sequence>
<evidence type="ECO:0008006" key="4">
    <source>
        <dbReference type="Google" id="ProtNLM"/>
    </source>
</evidence>
<protein>
    <recommendedName>
        <fullName evidence="4">Endo-1,3(4)-beta-glucanase</fullName>
    </recommendedName>
</protein>